<dbReference type="Proteomes" id="UP000432350">
    <property type="component" value="Unassembled WGS sequence"/>
</dbReference>
<reference evidence="1 2" key="1">
    <citation type="submission" date="2019-10" db="EMBL/GenBank/DDBJ databases">
        <authorList>
            <person name="Karimi E."/>
        </authorList>
    </citation>
    <scope>NUCLEOTIDE SEQUENCE [LARGE SCALE GENOMIC DNA]</scope>
    <source>
        <strain evidence="1">Sphingobacterium sp. 8BC</strain>
    </source>
</reference>
<organism evidence="1 2">
    <name type="scientific">Sphingobacterium multivorum</name>
    <dbReference type="NCBI Taxonomy" id="28454"/>
    <lineage>
        <taxon>Bacteria</taxon>
        <taxon>Pseudomonadati</taxon>
        <taxon>Bacteroidota</taxon>
        <taxon>Sphingobacteriia</taxon>
        <taxon>Sphingobacteriales</taxon>
        <taxon>Sphingobacteriaceae</taxon>
        <taxon>Sphingobacterium</taxon>
    </lineage>
</organism>
<dbReference type="AlphaFoldDB" id="A0A654ART6"/>
<gene>
    <name evidence="1" type="ORF">SPHINGO8BC_150529</name>
</gene>
<proteinExistence type="predicted"/>
<accession>A0A654ART6</accession>
<sequence length="38" mass="4633">MDIYFSQKYKVVLSITQEDVIFQLDTSFQYMPFSFLIF</sequence>
<evidence type="ECO:0000313" key="1">
    <source>
        <dbReference type="EMBL" id="VXC69688.1"/>
    </source>
</evidence>
<dbReference type="EMBL" id="CABWMV010000007">
    <property type="protein sequence ID" value="VXC69688.1"/>
    <property type="molecule type" value="Genomic_DNA"/>
</dbReference>
<protein>
    <submittedName>
        <fullName evidence="1">Uncharacterized protein</fullName>
    </submittedName>
</protein>
<name>A0A654ART6_SPHMU</name>
<evidence type="ECO:0000313" key="2">
    <source>
        <dbReference type="Proteomes" id="UP000432350"/>
    </source>
</evidence>